<evidence type="ECO:0000313" key="3">
    <source>
        <dbReference type="EMBL" id="RIV88877.1"/>
    </source>
</evidence>
<dbReference type="RefSeq" id="WP_119584155.1">
    <property type="nucleotide sequence ID" value="NZ_CAWODQ010000001.1"/>
</dbReference>
<dbReference type="PANTHER" id="PTHR34183">
    <property type="entry name" value="ENDOLYTIC PEPTIDOGLYCAN TRANSGLYCOSYLASE RLPA"/>
    <property type="match status" value="1"/>
</dbReference>
<dbReference type="CDD" id="cd22268">
    <property type="entry name" value="DPBB_RlpA-like"/>
    <property type="match status" value="1"/>
</dbReference>
<dbReference type="InterPro" id="IPR036680">
    <property type="entry name" value="SPOR-like_sf"/>
</dbReference>
<evidence type="ECO:0000313" key="4">
    <source>
        <dbReference type="Proteomes" id="UP000286576"/>
    </source>
</evidence>
<dbReference type="InterPro" id="IPR007730">
    <property type="entry name" value="SPOR-like_dom"/>
</dbReference>
<keyword evidence="1" id="KW-0732">Signal</keyword>
<keyword evidence="4" id="KW-1185">Reference proteome</keyword>
<dbReference type="SUPFAM" id="SSF110997">
    <property type="entry name" value="Sporulation related repeat"/>
    <property type="match status" value="1"/>
</dbReference>
<dbReference type="GO" id="GO:0042834">
    <property type="term" value="F:peptidoglycan binding"/>
    <property type="evidence" value="ECO:0007669"/>
    <property type="project" value="InterPro"/>
</dbReference>
<dbReference type="AlphaFoldDB" id="A0A418NW76"/>
<dbReference type="Gene3D" id="3.30.70.1070">
    <property type="entry name" value="Sporulation related repeat"/>
    <property type="match status" value="1"/>
</dbReference>
<dbReference type="Gene3D" id="2.40.40.10">
    <property type="entry name" value="RlpA-like domain"/>
    <property type="match status" value="1"/>
</dbReference>
<organism evidence="3 4">
    <name type="scientific">Aurantiacibacter zhengii</name>
    <dbReference type="NCBI Taxonomy" id="2307003"/>
    <lineage>
        <taxon>Bacteria</taxon>
        <taxon>Pseudomonadati</taxon>
        <taxon>Pseudomonadota</taxon>
        <taxon>Alphaproteobacteria</taxon>
        <taxon>Sphingomonadales</taxon>
        <taxon>Erythrobacteraceae</taxon>
        <taxon>Aurantiacibacter</taxon>
    </lineage>
</organism>
<dbReference type="GO" id="GO:0009279">
    <property type="term" value="C:cell outer membrane"/>
    <property type="evidence" value="ECO:0007669"/>
    <property type="project" value="TreeGrafter"/>
</dbReference>
<protein>
    <submittedName>
        <fullName evidence="3">Sporulation protein SsgA</fullName>
    </submittedName>
</protein>
<dbReference type="OrthoDB" id="9779128at2"/>
<accession>A0A418NW76</accession>
<name>A0A418NW76_9SPHN</name>
<comment type="caution">
    <text evidence="3">The sequence shown here is derived from an EMBL/GenBank/DDBJ whole genome shotgun (WGS) entry which is preliminary data.</text>
</comment>
<dbReference type="Proteomes" id="UP000286576">
    <property type="component" value="Unassembled WGS sequence"/>
</dbReference>
<dbReference type="PROSITE" id="PS51257">
    <property type="entry name" value="PROKAR_LIPOPROTEIN"/>
    <property type="match status" value="1"/>
</dbReference>
<feature type="domain" description="SPOR" evidence="2">
    <location>
        <begin position="286"/>
        <end position="347"/>
    </location>
</feature>
<evidence type="ECO:0000256" key="1">
    <source>
        <dbReference type="SAM" id="SignalP"/>
    </source>
</evidence>
<dbReference type="Pfam" id="PF05036">
    <property type="entry name" value="SPOR"/>
    <property type="match status" value="1"/>
</dbReference>
<gene>
    <name evidence="3" type="ORF">D2V07_00940</name>
</gene>
<feature type="chain" id="PRO_5019141189" evidence="1">
    <location>
        <begin position="27"/>
        <end position="353"/>
    </location>
</feature>
<dbReference type="PANTHER" id="PTHR34183:SF1">
    <property type="entry name" value="ENDOLYTIC PEPTIDOGLYCAN TRANSGLYCOSYLASE RLPA"/>
    <property type="match status" value="1"/>
</dbReference>
<reference evidence="3 4" key="1">
    <citation type="submission" date="2018-08" db="EMBL/GenBank/DDBJ databases">
        <title>Erythrobacter zhengii sp.nov., a bacterium isolated from deep-sea sediment.</title>
        <authorList>
            <person name="Fang C."/>
            <person name="Wu Y.-H."/>
            <person name="Sun C."/>
            <person name="Wang H."/>
            <person name="Cheng H."/>
            <person name="Meng F.-X."/>
            <person name="Wang C.-S."/>
            <person name="Xu X.-W."/>
        </authorList>
    </citation>
    <scope>NUCLEOTIDE SEQUENCE [LARGE SCALE GENOMIC DNA]</scope>
    <source>
        <strain evidence="3 4">V18</strain>
    </source>
</reference>
<sequence>MRSVDNPKTRFHACALVTIFVAAGLAGCGASYQENIAPVSALPDYGPQADYPILIGDPYQVAGTTYTPADVLNYDEVGYLALDADTMGYSGAHHTLPVPSYVEITSLETGRTVLVRLERRGPMTTNHIVALSPAAMAQLGGNVETPVRVRRVNPPEEQRAILRRGDAAPLRMDTPSSLVTVLQRRLPESGSVSLATSAETPRALETVDLAASSAVPAADTPPVEFAEATPALPVVEPLEPKEEQPASHPAPEPDEQTLASVEAIQEEVEAEPASPPAEVATPAIEQGFVVQAAAFSNPDNARRAANVLGGNVTQSGEYYRVRTGPFATRGEAEASLANVRRAGYSDARILTSG</sequence>
<evidence type="ECO:0000259" key="2">
    <source>
        <dbReference type="Pfam" id="PF05036"/>
    </source>
</evidence>
<dbReference type="InterPro" id="IPR036908">
    <property type="entry name" value="RlpA-like_sf"/>
</dbReference>
<feature type="signal peptide" evidence="1">
    <location>
        <begin position="1"/>
        <end position="26"/>
    </location>
</feature>
<proteinExistence type="predicted"/>
<dbReference type="EMBL" id="QXFL01000001">
    <property type="protein sequence ID" value="RIV88877.1"/>
    <property type="molecule type" value="Genomic_DNA"/>
</dbReference>